<evidence type="ECO:0000313" key="2">
    <source>
        <dbReference type="Proteomes" id="UP000001203"/>
    </source>
</evidence>
<dbReference type="HOGENOM" id="CLU_2664954_0_0_3"/>
<protein>
    <submittedName>
        <fullName evidence="1">Uncharacterized protein</fullName>
    </submittedName>
</protein>
<dbReference type="OrthoDB" id="581543at2"/>
<gene>
    <name evidence="1" type="ordered locus">cce_1885</name>
</gene>
<proteinExistence type="predicted"/>
<organism evidence="1 2">
    <name type="scientific">Crocosphaera subtropica (strain ATCC 51142 / BH68)</name>
    <name type="common">Cyanothece sp. (strain ATCC 51142)</name>
    <dbReference type="NCBI Taxonomy" id="43989"/>
    <lineage>
        <taxon>Bacteria</taxon>
        <taxon>Bacillati</taxon>
        <taxon>Cyanobacteriota</taxon>
        <taxon>Cyanophyceae</taxon>
        <taxon>Oscillatoriophycideae</taxon>
        <taxon>Chroococcales</taxon>
        <taxon>Aphanothecaceae</taxon>
        <taxon>Crocosphaera</taxon>
        <taxon>Crocosphaera subtropica</taxon>
    </lineage>
</organism>
<dbReference type="EMBL" id="CP000806">
    <property type="protein sequence ID" value="ACB51235.1"/>
    <property type="molecule type" value="Genomic_DNA"/>
</dbReference>
<evidence type="ECO:0000313" key="1">
    <source>
        <dbReference type="EMBL" id="ACB51235.1"/>
    </source>
</evidence>
<dbReference type="AlphaFoldDB" id="B1X0E6"/>
<reference evidence="1 2" key="1">
    <citation type="journal article" date="2008" name="Proc. Natl. Acad. Sci. U.S.A.">
        <title>The genome of Cyanothece 51142, a unicellular diazotrophic cyanobacterium important in the marine nitrogen cycle.</title>
        <authorList>
            <person name="Welsh E.A."/>
            <person name="Liberton M."/>
            <person name="Stoeckel J."/>
            <person name="Loh T."/>
            <person name="Elvitigala T."/>
            <person name="Wang C."/>
            <person name="Wollam A."/>
            <person name="Fulton R.S."/>
            <person name="Clifton S.W."/>
            <person name="Jacobs J.M."/>
            <person name="Aurora R."/>
            <person name="Ghosh B.K."/>
            <person name="Sherman L.A."/>
            <person name="Smith R.D."/>
            <person name="Wilson R.K."/>
            <person name="Pakrasi H.B."/>
        </authorList>
    </citation>
    <scope>NUCLEOTIDE SEQUENCE [LARGE SCALE GENOMIC DNA]</scope>
    <source>
        <strain evidence="2">ATCC 51142 / BH68</strain>
    </source>
</reference>
<name>B1X0E6_CROS5</name>
<sequence length="75" mass="8217">MLPDGSYVMSQTQVADAIGKRSGSVHEFVNGKSSEASSLQGLPFPKPVLPPDHNIPVKPIPIKAVVPYWVYWSRL</sequence>
<dbReference type="KEGG" id="cyt:cce_1885"/>
<dbReference type="Proteomes" id="UP000001203">
    <property type="component" value="Chromosome circular"/>
</dbReference>
<keyword evidence="2" id="KW-1185">Reference proteome</keyword>
<accession>B1X0E6</accession>